<organism evidence="2 3">
    <name type="scientific">Agromyces tardus</name>
    <dbReference type="NCBI Taxonomy" id="2583849"/>
    <lineage>
        <taxon>Bacteria</taxon>
        <taxon>Bacillati</taxon>
        <taxon>Actinomycetota</taxon>
        <taxon>Actinomycetes</taxon>
        <taxon>Micrococcales</taxon>
        <taxon>Microbacteriaceae</taxon>
        <taxon>Agromyces</taxon>
    </lineage>
</organism>
<keyword evidence="3" id="KW-1185">Reference proteome</keyword>
<protein>
    <submittedName>
        <fullName evidence="2">Uncharacterized protein</fullName>
    </submittedName>
</protein>
<comment type="caution">
    <text evidence="2">The sequence shown here is derived from an EMBL/GenBank/DDBJ whole genome shotgun (WGS) entry which is preliminary data.</text>
</comment>
<accession>A0A3M8AMD8</accession>
<evidence type="ECO:0000313" key="2">
    <source>
        <dbReference type="EMBL" id="RNB51797.1"/>
    </source>
</evidence>
<reference evidence="2 3" key="1">
    <citation type="submission" date="2018-10" db="EMBL/GenBank/DDBJ databases">
        <title>Isolation, diversity and antibacterial activity of antinobacteria from the wheat rhizosphere soil.</title>
        <authorList>
            <person name="Sun T."/>
        </authorList>
    </citation>
    <scope>NUCLEOTIDE SEQUENCE [LARGE SCALE GENOMIC DNA]</scope>
    <source>
        <strain evidence="2 3">SJ-23</strain>
    </source>
</reference>
<proteinExistence type="predicted"/>
<feature type="region of interest" description="Disordered" evidence="1">
    <location>
        <begin position="1"/>
        <end position="22"/>
    </location>
</feature>
<sequence>MSVTPDPVPDDDPRAEHTRPSGVSDLTVEALGKYSEALEVIEDARGSLYHWHRLTGMADMKIGEAVELFRRAGHDEIADELQECIIGRNVLEGRWTFQIVEEYDDGYYSAVKDSERAAREALVEGRRHVYEAEMKERNRTHGRRHHEARPYDGPPAS</sequence>
<dbReference type="Proteomes" id="UP000275048">
    <property type="component" value="Unassembled WGS sequence"/>
</dbReference>
<dbReference type="RefSeq" id="WP_122935431.1">
    <property type="nucleotide sequence ID" value="NZ_JBHSNT010000044.1"/>
</dbReference>
<feature type="region of interest" description="Disordered" evidence="1">
    <location>
        <begin position="132"/>
        <end position="157"/>
    </location>
</feature>
<dbReference type="EMBL" id="RHHB01000002">
    <property type="protein sequence ID" value="RNB51797.1"/>
    <property type="molecule type" value="Genomic_DNA"/>
</dbReference>
<name>A0A3M8AMD8_9MICO</name>
<evidence type="ECO:0000256" key="1">
    <source>
        <dbReference type="SAM" id="MobiDB-lite"/>
    </source>
</evidence>
<gene>
    <name evidence="2" type="ORF">EDM22_02245</name>
</gene>
<dbReference type="OrthoDB" id="3212097at2"/>
<dbReference type="AlphaFoldDB" id="A0A3M8AMD8"/>
<evidence type="ECO:0000313" key="3">
    <source>
        <dbReference type="Proteomes" id="UP000275048"/>
    </source>
</evidence>